<accession>A0A5C3NVK2</accession>
<protein>
    <submittedName>
        <fullName evidence="1">Uncharacterized protein</fullName>
    </submittedName>
</protein>
<dbReference type="AlphaFoldDB" id="A0A5C3NVK2"/>
<sequence length="186" mass="20624">MDANAVARERGRKARTDPACTVLGKLYNLPLVSLSGKCSLLSTLSPPFSLSRQVLPAAQRLLPGEHFEVRQTSATDDYKLDPSKSIKLSPARQALLDDIISLYSCQPTRRPVERYTPDCVYDDQLVYANDSYKMAGQWFALPSCSTRNEPVRAFVQCLCPLTSILLRSVCMCSACIVENGPMDEQD</sequence>
<gene>
    <name evidence="1" type="ORF">K466DRAFT_604806</name>
</gene>
<dbReference type="STRING" id="1314778.A0A5C3NVK2"/>
<dbReference type="Proteomes" id="UP000308197">
    <property type="component" value="Unassembled WGS sequence"/>
</dbReference>
<evidence type="ECO:0000313" key="2">
    <source>
        <dbReference type="Proteomes" id="UP000308197"/>
    </source>
</evidence>
<name>A0A5C3NVK2_9APHY</name>
<evidence type="ECO:0000313" key="1">
    <source>
        <dbReference type="EMBL" id="TFK81072.1"/>
    </source>
</evidence>
<organism evidence="1 2">
    <name type="scientific">Polyporus arcularius HHB13444</name>
    <dbReference type="NCBI Taxonomy" id="1314778"/>
    <lineage>
        <taxon>Eukaryota</taxon>
        <taxon>Fungi</taxon>
        <taxon>Dikarya</taxon>
        <taxon>Basidiomycota</taxon>
        <taxon>Agaricomycotina</taxon>
        <taxon>Agaricomycetes</taxon>
        <taxon>Polyporales</taxon>
        <taxon>Polyporaceae</taxon>
        <taxon>Polyporus</taxon>
    </lineage>
</organism>
<reference evidence="1 2" key="1">
    <citation type="journal article" date="2019" name="Nat. Ecol. Evol.">
        <title>Megaphylogeny resolves global patterns of mushroom evolution.</title>
        <authorList>
            <person name="Varga T."/>
            <person name="Krizsan K."/>
            <person name="Foldi C."/>
            <person name="Dima B."/>
            <person name="Sanchez-Garcia M."/>
            <person name="Sanchez-Ramirez S."/>
            <person name="Szollosi G.J."/>
            <person name="Szarkandi J.G."/>
            <person name="Papp V."/>
            <person name="Albert L."/>
            <person name="Andreopoulos W."/>
            <person name="Angelini C."/>
            <person name="Antonin V."/>
            <person name="Barry K.W."/>
            <person name="Bougher N.L."/>
            <person name="Buchanan P."/>
            <person name="Buyck B."/>
            <person name="Bense V."/>
            <person name="Catcheside P."/>
            <person name="Chovatia M."/>
            <person name="Cooper J."/>
            <person name="Damon W."/>
            <person name="Desjardin D."/>
            <person name="Finy P."/>
            <person name="Geml J."/>
            <person name="Haridas S."/>
            <person name="Hughes K."/>
            <person name="Justo A."/>
            <person name="Karasinski D."/>
            <person name="Kautmanova I."/>
            <person name="Kiss B."/>
            <person name="Kocsube S."/>
            <person name="Kotiranta H."/>
            <person name="LaButti K.M."/>
            <person name="Lechner B.E."/>
            <person name="Liimatainen K."/>
            <person name="Lipzen A."/>
            <person name="Lukacs Z."/>
            <person name="Mihaltcheva S."/>
            <person name="Morgado L.N."/>
            <person name="Niskanen T."/>
            <person name="Noordeloos M.E."/>
            <person name="Ohm R.A."/>
            <person name="Ortiz-Santana B."/>
            <person name="Ovrebo C."/>
            <person name="Racz N."/>
            <person name="Riley R."/>
            <person name="Savchenko A."/>
            <person name="Shiryaev A."/>
            <person name="Soop K."/>
            <person name="Spirin V."/>
            <person name="Szebenyi C."/>
            <person name="Tomsovsky M."/>
            <person name="Tulloss R.E."/>
            <person name="Uehling J."/>
            <person name="Grigoriev I.V."/>
            <person name="Vagvolgyi C."/>
            <person name="Papp T."/>
            <person name="Martin F.M."/>
            <person name="Miettinen O."/>
            <person name="Hibbett D.S."/>
            <person name="Nagy L.G."/>
        </authorList>
    </citation>
    <scope>NUCLEOTIDE SEQUENCE [LARGE SCALE GENOMIC DNA]</scope>
    <source>
        <strain evidence="1 2">HHB13444</strain>
    </source>
</reference>
<keyword evidence="2" id="KW-1185">Reference proteome</keyword>
<dbReference type="InParanoid" id="A0A5C3NVK2"/>
<dbReference type="EMBL" id="ML211660">
    <property type="protein sequence ID" value="TFK81072.1"/>
    <property type="molecule type" value="Genomic_DNA"/>
</dbReference>
<proteinExistence type="predicted"/>